<evidence type="ECO:0000313" key="3">
    <source>
        <dbReference type="Proteomes" id="UP001549320"/>
    </source>
</evidence>
<dbReference type="EMBL" id="JBEPSH010000019">
    <property type="protein sequence ID" value="MET4580479.1"/>
    <property type="molecule type" value="Genomic_DNA"/>
</dbReference>
<dbReference type="InterPro" id="IPR011971">
    <property type="entry name" value="CHP02284"/>
</dbReference>
<dbReference type="Gene3D" id="1.20.1260.10">
    <property type="match status" value="1"/>
</dbReference>
<dbReference type="PIRSF" id="PIRSF029477">
    <property type="entry name" value="UCP029477"/>
    <property type="match status" value="1"/>
</dbReference>
<keyword evidence="3" id="KW-1185">Reference proteome</keyword>
<evidence type="ECO:0000313" key="2">
    <source>
        <dbReference type="EMBL" id="MET4580479.1"/>
    </source>
</evidence>
<dbReference type="InterPro" id="IPR019052">
    <property type="entry name" value="DUF2383"/>
</dbReference>
<dbReference type="Pfam" id="PF09537">
    <property type="entry name" value="DUF2383"/>
    <property type="match status" value="1"/>
</dbReference>
<dbReference type="InterPro" id="IPR012347">
    <property type="entry name" value="Ferritin-like"/>
</dbReference>
<dbReference type="RefSeq" id="WP_354449447.1">
    <property type="nucleotide sequence ID" value="NZ_JBEPSH010000019.1"/>
</dbReference>
<feature type="domain" description="DUF2383" evidence="1">
    <location>
        <begin position="6"/>
        <end position="115"/>
    </location>
</feature>
<name>A0ABV2QHG1_9BURK</name>
<organism evidence="2 3">
    <name type="scientific">Ottowia thiooxydans</name>
    <dbReference type="NCBI Taxonomy" id="219182"/>
    <lineage>
        <taxon>Bacteria</taxon>
        <taxon>Pseudomonadati</taxon>
        <taxon>Pseudomonadota</taxon>
        <taxon>Betaproteobacteria</taxon>
        <taxon>Burkholderiales</taxon>
        <taxon>Comamonadaceae</taxon>
        <taxon>Ottowia</taxon>
    </lineage>
</organism>
<dbReference type="Proteomes" id="UP001549320">
    <property type="component" value="Unassembled WGS sequence"/>
</dbReference>
<evidence type="ECO:0000259" key="1">
    <source>
        <dbReference type="Pfam" id="PF09537"/>
    </source>
</evidence>
<comment type="caution">
    <text evidence="2">The sequence shown here is derived from an EMBL/GenBank/DDBJ whole genome shotgun (WGS) entry which is preliminary data.</text>
</comment>
<dbReference type="InterPro" id="IPR009078">
    <property type="entry name" value="Ferritin-like_SF"/>
</dbReference>
<reference evidence="2 3" key="1">
    <citation type="submission" date="2024-06" db="EMBL/GenBank/DDBJ databases">
        <title>Sorghum-associated microbial communities from plants grown in Nebraska, USA.</title>
        <authorList>
            <person name="Schachtman D."/>
        </authorList>
    </citation>
    <scope>NUCLEOTIDE SEQUENCE [LARGE SCALE GENOMIC DNA]</scope>
    <source>
        <strain evidence="2 3">2709</strain>
    </source>
</reference>
<proteinExistence type="predicted"/>
<dbReference type="NCBIfam" id="TIGR02284">
    <property type="entry name" value="PA2169 family four-helix-bundle protein"/>
    <property type="match status" value="1"/>
</dbReference>
<sequence length="152" mass="16726">MDQNDLIDTLNDLVENCKDGEFGFRSTAEHTKTQSLKQVLQARADECQAAAKELQTLIMQLGGKPADSGTIAGALHRGWVATKGTLAGYSDLNMLEEAERGEDTALARYRAALKEELPAEVRAILQRQYEGASRNHVQVRSLRDQERARAAA</sequence>
<gene>
    <name evidence="2" type="ORF">ABIE13_005620</name>
</gene>
<dbReference type="SUPFAM" id="SSF47240">
    <property type="entry name" value="Ferritin-like"/>
    <property type="match status" value="1"/>
</dbReference>
<accession>A0ABV2QHG1</accession>
<dbReference type="InterPro" id="IPR016920">
    <property type="entry name" value="UCP029477"/>
</dbReference>
<protein>
    <submittedName>
        <fullName evidence="2">Uncharacterized protein (TIGR02284 family)</fullName>
    </submittedName>
</protein>